<evidence type="ECO:0000313" key="1">
    <source>
        <dbReference type="EMBL" id="KUM45924.1"/>
    </source>
</evidence>
<proteinExistence type="predicted"/>
<name>A0A101LV47_PICGL</name>
<gene>
    <name evidence="1" type="ORF">ABT39_MTgene2027</name>
</gene>
<comment type="caution">
    <text evidence="1">The sequence shown here is derived from an EMBL/GenBank/DDBJ whole genome shotgun (WGS) entry which is preliminary data.</text>
</comment>
<dbReference type="AlphaFoldDB" id="A0A101LV47"/>
<sequence length="87" mass="9723">MYASQGWSSVPMFSCFILKESLYIFPVRSSVVSFTILSPSKSLNYMCRNLSRSSSSSGSQSTLTKLLKSQWSSPQLRTSSVFRCCLC</sequence>
<organism evidence="1">
    <name type="scientific">Picea glauca</name>
    <name type="common">White spruce</name>
    <name type="synonym">Pinus glauca</name>
    <dbReference type="NCBI Taxonomy" id="3330"/>
    <lineage>
        <taxon>Eukaryota</taxon>
        <taxon>Viridiplantae</taxon>
        <taxon>Streptophyta</taxon>
        <taxon>Embryophyta</taxon>
        <taxon>Tracheophyta</taxon>
        <taxon>Spermatophyta</taxon>
        <taxon>Pinopsida</taxon>
        <taxon>Pinidae</taxon>
        <taxon>Conifers I</taxon>
        <taxon>Pinales</taxon>
        <taxon>Pinaceae</taxon>
        <taxon>Picea</taxon>
    </lineage>
</organism>
<dbReference type="EMBL" id="LKAM01000014">
    <property type="protein sequence ID" value="KUM45924.1"/>
    <property type="molecule type" value="Genomic_DNA"/>
</dbReference>
<geneLocation type="mitochondrion" evidence="1"/>
<reference evidence="1" key="1">
    <citation type="journal article" date="2015" name="Genome Biol. Evol.">
        <title>Organellar Genomes of White Spruce (Picea glauca): Assembly and Annotation.</title>
        <authorList>
            <person name="Jackman S.D."/>
            <person name="Warren R.L."/>
            <person name="Gibb E.A."/>
            <person name="Vandervalk B.P."/>
            <person name="Mohamadi H."/>
            <person name="Chu J."/>
            <person name="Raymond A."/>
            <person name="Pleasance S."/>
            <person name="Coope R."/>
            <person name="Wildung M.R."/>
            <person name="Ritland C.E."/>
            <person name="Bousquet J."/>
            <person name="Jones S.J."/>
            <person name="Bohlmann J."/>
            <person name="Birol I."/>
        </authorList>
    </citation>
    <scope>NUCLEOTIDE SEQUENCE [LARGE SCALE GENOMIC DNA]</scope>
    <source>
        <tissue evidence="1">Flushing bud</tissue>
    </source>
</reference>
<accession>A0A101LV47</accession>
<protein>
    <submittedName>
        <fullName evidence="1">Uncharacterized protein</fullName>
    </submittedName>
</protein>
<keyword evidence="1" id="KW-0496">Mitochondrion</keyword>